<dbReference type="Proteomes" id="UP001152607">
    <property type="component" value="Unassembled WGS sequence"/>
</dbReference>
<accession>A0A9W4URU5</accession>
<proteinExistence type="predicted"/>
<gene>
    <name evidence="1" type="ORF">PDIGIT_LOCUS15073</name>
</gene>
<dbReference type="AlphaFoldDB" id="A0A9W4URU5"/>
<protein>
    <submittedName>
        <fullName evidence="1">Uncharacterized protein</fullName>
    </submittedName>
</protein>
<keyword evidence="2" id="KW-1185">Reference proteome</keyword>
<evidence type="ECO:0000313" key="1">
    <source>
        <dbReference type="EMBL" id="CAI6341873.1"/>
    </source>
</evidence>
<comment type="caution">
    <text evidence="1">The sequence shown here is derived from an EMBL/GenBank/DDBJ whole genome shotgun (WGS) entry which is preliminary data.</text>
</comment>
<dbReference type="EMBL" id="CAOQHR010000012">
    <property type="protein sequence ID" value="CAI6341873.1"/>
    <property type="molecule type" value="Genomic_DNA"/>
</dbReference>
<name>A0A9W4URU5_9PLEO</name>
<evidence type="ECO:0000313" key="2">
    <source>
        <dbReference type="Proteomes" id="UP001152607"/>
    </source>
</evidence>
<organism evidence="1 2">
    <name type="scientific">Periconia digitata</name>
    <dbReference type="NCBI Taxonomy" id="1303443"/>
    <lineage>
        <taxon>Eukaryota</taxon>
        <taxon>Fungi</taxon>
        <taxon>Dikarya</taxon>
        <taxon>Ascomycota</taxon>
        <taxon>Pezizomycotina</taxon>
        <taxon>Dothideomycetes</taxon>
        <taxon>Pleosporomycetidae</taxon>
        <taxon>Pleosporales</taxon>
        <taxon>Massarineae</taxon>
        <taxon>Periconiaceae</taxon>
        <taxon>Periconia</taxon>
    </lineage>
</organism>
<sequence>MTLYPHAYPKHMDTTYVHILLLTHKSSHKHNLSPRETIPNPCTVFGTRLSPTLQVPLRLCFIRRMLPFQPTQIGSISTLVADDASQ</sequence>
<reference evidence="1" key="1">
    <citation type="submission" date="2023-01" db="EMBL/GenBank/DDBJ databases">
        <authorList>
            <person name="Van Ghelder C."/>
            <person name="Rancurel C."/>
        </authorList>
    </citation>
    <scope>NUCLEOTIDE SEQUENCE</scope>
    <source>
        <strain evidence="1">CNCM I-4278</strain>
    </source>
</reference>